<keyword evidence="2" id="KW-0819">tRNA processing</keyword>
<dbReference type="PANTHER" id="PTHR21027:SF1">
    <property type="entry name" value="TRNA-SPLICING ENDONUCLEASE SUBUNIT SEN54"/>
    <property type="match status" value="1"/>
</dbReference>
<comment type="similarity">
    <text evidence="1">Belongs to the SEN54 family.</text>
</comment>
<evidence type="ECO:0000313" key="5">
    <source>
        <dbReference type="Proteomes" id="UP001458880"/>
    </source>
</evidence>
<dbReference type="GO" id="GO:0000379">
    <property type="term" value="P:tRNA-type intron splice site recognition and cleavage"/>
    <property type="evidence" value="ECO:0007669"/>
    <property type="project" value="TreeGrafter"/>
</dbReference>
<dbReference type="AlphaFoldDB" id="A0AAW1JXN3"/>
<evidence type="ECO:0000259" key="3">
    <source>
        <dbReference type="Pfam" id="PF12928"/>
    </source>
</evidence>
<dbReference type="GO" id="GO:0004519">
    <property type="term" value="F:endonuclease activity"/>
    <property type="evidence" value="ECO:0007669"/>
    <property type="project" value="UniProtKB-KW"/>
</dbReference>
<reference evidence="4 5" key="1">
    <citation type="journal article" date="2024" name="BMC Genomics">
        <title>De novo assembly and annotation of Popillia japonica's genome with initial clues to its potential as an invasive pest.</title>
        <authorList>
            <person name="Cucini C."/>
            <person name="Boschi S."/>
            <person name="Funari R."/>
            <person name="Cardaioli E."/>
            <person name="Iannotti N."/>
            <person name="Marturano G."/>
            <person name="Paoli F."/>
            <person name="Bruttini M."/>
            <person name="Carapelli A."/>
            <person name="Frati F."/>
            <person name="Nardi F."/>
        </authorList>
    </citation>
    <scope>NUCLEOTIDE SEQUENCE [LARGE SCALE GENOMIC DNA]</scope>
    <source>
        <strain evidence="4">DMR45628</strain>
    </source>
</reference>
<dbReference type="Proteomes" id="UP001458880">
    <property type="component" value="Unassembled WGS sequence"/>
</dbReference>
<evidence type="ECO:0000313" key="4">
    <source>
        <dbReference type="EMBL" id="KAK9708799.1"/>
    </source>
</evidence>
<accession>A0AAW1JXN3</accession>
<protein>
    <submittedName>
        <fullName evidence="4">tRNA-splicing endonuclease subunit sen54 N-term</fullName>
    </submittedName>
</protein>
<keyword evidence="4" id="KW-0378">Hydrolase</keyword>
<dbReference type="PANTHER" id="PTHR21027">
    <property type="entry name" value="TRNA-SPLICING ENDONUCLEASE SUBUNIT SEN54"/>
    <property type="match status" value="1"/>
</dbReference>
<keyword evidence="4" id="KW-0255">Endonuclease</keyword>
<dbReference type="GO" id="GO:0000214">
    <property type="term" value="C:tRNA-intron endonuclease complex"/>
    <property type="evidence" value="ECO:0007669"/>
    <property type="project" value="TreeGrafter"/>
</dbReference>
<dbReference type="Pfam" id="PF12928">
    <property type="entry name" value="tRNA_int_end_N2"/>
    <property type="match status" value="1"/>
</dbReference>
<organism evidence="4 5">
    <name type="scientific">Popillia japonica</name>
    <name type="common">Japanese beetle</name>
    <dbReference type="NCBI Taxonomy" id="7064"/>
    <lineage>
        <taxon>Eukaryota</taxon>
        <taxon>Metazoa</taxon>
        <taxon>Ecdysozoa</taxon>
        <taxon>Arthropoda</taxon>
        <taxon>Hexapoda</taxon>
        <taxon>Insecta</taxon>
        <taxon>Pterygota</taxon>
        <taxon>Neoptera</taxon>
        <taxon>Endopterygota</taxon>
        <taxon>Coleoptera</taxon>
        <taxon>Polyphaga</taxon>
        <taxon>Scarabaeiformia</taxon>
        <taxon>Scarabaeidae</taxon>
        <taxon>Rutelinae</taxon>
        <taxon>Popillia</taxon>
    </lineage>
</organism>
<keyword evidence="5" id="KW-1185">Reference proteome</keyword>
<gene>
    <name evidence="4" type="ORF">QE152_g27005</name>
</gene>
<comment type="caution">
    <text evidence="4">The sequence shown here is derived from an EMBL/GenBank/DDBJ whole genome shotgun (WGS) entry which is preliminary data.</text>
</comment>
<keyword evidence="4" id="KW-0540">Nuclease</keyword>
<evidence type="ECO:0000256" key="2">
    <source>
        <dbReference type="ARBA" id="ARBA00022694"/>
    </source>
</evidence>
<sequence>MELVKSLYDAHQNPIVKWNTAGNKIYLPKNTEEEETLVSGNMETLKRTLDFPRVDRRCKRSLAEWLEDEHIAKVIKKHYQNYGFQNTSGIYLFPEEALFLLETNRLELRWKSIPVTIEQGYNLIIKNEILSLNKYKIYKKIALKGFKVNLKQKKAIHHKDEPEVKKIKLTDEFDSTTTSESQQENSNYQIFNSKMNESYNLHIIENGELDPKICLLENSHKNLYAIALPDNVTFYKFAKVELPDISNDNVD</sequence>
<evidence type="ECO:0000256" key="1">
    <source>
        <dbReference type="ARBA" id="ARBA00005736"/>
    </source>
</evidence>
<name>A0AAW1JXN3_POPJA</name>
<dbReference type="InterPro" id="IPR024337">
    <property type="entry name" value="tRNA_splic_suSen54"/>
</dbReference>
<dbReference type="EMBL" id="JASPKY010000321">
    <property type="protein sequence ID" value="KAK9708799.1"/>
    <property type="molecule type" value="Genomic_DNA"/>
</dbReference>
<feature type="domain" description="tRNA-splicing endonuclease subunit Sen54 N-terminal" evidence="3">
    <location>
        <begin position="48"/>
        <end position="110"/>
    </location>
</feature>
<dbReference type="InterPro" id="IPR024336">
    <property type="entry name" value="tRNA_splic_suSen54_N"/>
</dbReference>
<proteinExistence type="inferred from homology"/>